<keyword evidence="5 8" id="KW-0413">Isomerase</keyword>
<dbReference type="InterPro" id="IPR027304">
    <property type="entry name" value="Trigger_fact/SurA_dom_sf"/>
</dbReference>
<dbReference type="SUPFAM" id="SSF54534">
    <property type="entry name" value="FKBP-like"/>
    <property type="match status" value="1"/>
</dbReference>
<evidence type="ECO:0000256" key="2">
    <source>
        <dbReference type="ARBA" id="ARBA00022729"/>
    </source>
</evidence>
<dbReference type="Proteomes" id="UP000304880">
    <property type="component" value="Unassembled WGS sequence"/>
</dbReference>
<keyword evidence="2 6" id="KW-0732">Signal</keyword>
<dbReference type="SUPFAM" id="SSF109998">
    <property type="entry name" value="Triger factor/SurA peptide-binding domain-like"/>
    <property type="match status" value="1"/>
</dbReference>
<evidence type="ECO:0000256" key="1">
    <source>
        <dbReference type="ARBA" id="ARBA00018370"/>
    </source>
</evidence>
<dbReference type="InterPro" id="IPR046357">
    <property type="entry name" value="PPIase_dom_sf"/>
</dbReference>
<comment type="caution">
    <text evidence="8">The sequence shown here is derived from an EMBL/GenBank/DDBJ whole genome shotgun (WGS) entry which is preliminary data.</text>
</comment>
<dbReference type="AlphaFoldDB" id="A0A5C4R6G5"/>
<dbReference type="Gene3D" id="1.10.4030.10">
    <property type="entry name" value="Porin chaperone SurA, peptide-binding domain"/>
    <property type="match status" value="1"/>
</dbReference>
<dbReference type="Pfam" id="PF00639">
    <property type="entry name" value="Rotamase"/>
    <property type="match status" value="1"/>
</dbReference>
<evidence type="ECO:0000313" key="8">
    <source>
        <dbReference type="EMBL" id="TNH39573.1"/>
    </source>
</evidence>
<feature type="signal peptide" evidence="6">
    <location>
        <begin position="1"/>
        <end position="24"/>
    </location>
</feature>
<dbReference type="GO" id="GO:0003755">
    <property type="term" value="F:peptidyl-prolyl cis-trans isomerase activity"/>
    <property type="evidence" value="ECO:0007669"/>
    <property type="project" value="UniProtKB-KW"/>
</dbReference>
<dbReference type="PANTHER" id="PTHR47637:SF1">
    <property type="entry name" value="CHAPERONE SURA"/>
    <property type="match status" value="1"/>
</dbReference>
<proteinExistence type="predicted"/>
<dbReference type="InterPro" id="IPR000297">
    <property type="entry name" value="PPIase_PpiC"/>
</dbReference>
<dbReference type="PROSITE" id="PS50198">
    <property type="entry name" value="PPIC_PPIASE_2"/>
    <property type="match status" value="1"/>
</dbReference>
<keyword evidence="9" id="KW-1185">Reference proteome</keyword>
<evidence type="ECO:0000256" key="5">
    <source>
        <dbReference type="PROSITE-ProRule" id="PRU00278"/>
    </source>
</evidence>
<keyword evidence="5" id="KW-0697">Rotamase</keyword>
<organism evidence="8 9">
    <name type="scientific">Paracoccus haeundaensis</name>
    <dbReference type="NCBI Taxonomy" id="225362"/>
    <lineage>
        <taxon>Bacteria</taxon>
        <taxon>Pseudomonadati</taxon>
        <taxon>Pseudomonadota</taxon>
        <taxon>Alphaproteobacteria</taxon>
        <taxon>Rhodobacterales</taxon>
        <taxon>Paracoccaceae</taxon>
        <taxon>Paracoccus</taxon>
    </lineage>
</organism>
<dbReference type="RefSeq" id="WP_045983589.1">
    <property type="nucleotide sequence ID" value="NZ_VDDC01000014.1"/>
</dbReference>
<feature type="chain" id="PRO_5022749965" description="Parvulin-like PPIase" evidence="6">
    <location>
        <begin position="25"/>
        <end position="423"/>
    </location>
</feature>
<name>A0A5C4R6G5_9RHOB</name>
<evidence type="ECO:0000313" key="9">
    <source>
        <dbReference type="Proteomes" id="UP000304880"/>
    </source>
</evidence>
<evidence type="ECO:0000256" key="3">
    <source>
        <dbReference type="ARBA" id="ARBA00030642"/>
    </source>
</evidence>
<reference evidence="8 9" key="1">
    <citation type="submission" date="2019-06" db="EMBL/GenBank/DDBJ databases">
        <authorList>
            <person name="Li J."/>
        </authorList>
    </citation>
    <scope>NUCLEOTIDE SEQUENCE [LARGE SCALE GENOMIC DNA]</scope>
    <source>
        <strain evidence="8 9">CGMCC 1.8012</strain>
    </source>
</reference>
<sequence>MRQFLSGIALAAMIATGAVAPAAAQNLFAPVVYVNDSAVTRYEVDQRMRFMQVIGAPDASAAAAERALVDDRLRIQAARQIGVEITPEGLQAGLEEFAGRAGLDAAGFIAQLERAGIEEGVFRDFVEAGTVWRDVVRARLLPRVNVTDAEVDQELQRVIETPIIDRVLLSELIIPAPPGQEAQALQLAERIAASRPTEAQFAEAARQYSATPSAEAGGRLELLALDNLPPSLRPIIAGLQPGQTTPPLPVEGAVVLFFLRDAQGTLRPGAREQVLDYMTLRLASVTDAASLAARATSCDDLYVQAGPEAAAQIQRQTVSQGAIPQMIGARLASLDANEAGVVPSGAGADLVMLCSRQPALAAQAQVATTALPDDGVEAAIPQPEVQGIPSREAVRDRLFNAKINTAAEGLLADLRADAIIRRP</sequence>
<feature type="domain" description="PpiC" evidence="7">
    <location>
        <begin position="164"/>
        <end position="261"/>
    </location>
</feature>
<accession>A0A5C4R6G5</accession>
<evidence type="ECO:0000259" key="7">
    <source>
        <dbReference type="PROSITE" id="PS50198"/>
    </source>
</evidence>
<dbReference type="Gene3D" id="3.10.50.40">
    <property type="match status" value="1"/>
</dbReference>
<evidence type="ECO:0000256" key="6">
    <source>
        <dbReference type="SAM" id="SignalP"/>
    </source>
</evidence>
<protein>
    <recommendedName>
        <fullName evidence="1">Parvulin-like PPIase</fullName>
    </recommendedName>
    <alternativeName>
        <fullName evidence="3">Peptidyl-prolyl cis-trans isomerase plp</fullName>
    </alternativeName>
    <alternativeName>
        <fullName evidence="4">Rotamase plp</fullName>
    </alternativeName>
</protein>
<dbReference type="InterPro" id="IPR050280">
    <property type="entry name" value="OMP_Chaperone_SurA"/>
</dbReference>
<gene>
    <name evidence="8" type="ORF">FHD67_09045</name>
</gene>
<evidence type="ECO:0000256" key="4">
    <source>
        <dbReference type="ARBA" id="ARBA00031484"/>
    </source>
</evidence>
<dbReference type="EMBL" id="VDDC01000014">
    <property type="protein sequence ID" value="TNH39573.1"/>
    <property type="molecule type" value="Genomic_DNA"/>
</dbReference>
<dbReference type="PANTHER" id="PTHR47637">
    <property type="entry name" value="CHAPERONE SURA"/>
    <property type="match status" value="1"/>
</dbReference>